<keyword evidence="8" id="KW-1185">Reference proteome</keyword>
<dbReference type="InterPro" id="IPR001507">
    <property type="entry name" value="ZP_dom"/>
</dbReference>
<keyword evidence="5" id="KW-1133">Transmembrane helix</keyword>
<evidence type="ECO:0000259" key="7">
    <source>
        <dbReference type="PROSITE" id="PS51034"/>
    </source>
</evidence>
<dbReference type="Pfam" id="PF00100">
    <property type="entry name" value="Zona_pellucida"/>
    <property type="match status" value="1"/>
</dbReference>
<feature type="domain" description="ZP" evidence="7">
    <location>
        <begin position="423"/>
        <end position="673"/>
    </location>
</feature>
<dbReference type="Proteomes" id="UP000515150">
    <property type="component" value="Chromosome 3"/>
</dbReference>
<evidence type="ECO:0000256" key="6">
    <source>
        <dbReference type="SAM" id="SignalP"/>
    </source>
</evidence>
<evidence type="ECO:0000256" key="5">
    <source>
        <dbReference type="SAM" id="Phobius"/>
    </source>
</evidence>
<keyword evidence="3" id="KW-0325">Glycoprotein</keyword>
<dbReference type="PRINTS" id="PR00023">
    <property type="entry name" value="ZPELLUCIDA"/>
</dbReference>
<dbReference type="InterPro" id="IPR055355">
    <property type="entry name" value="ZP-C"/>
</dbReference>
<dbReference type="Gene3D" id="2.60.40.3210">
    <property type="entry name" value="Zona pellucida, ZP-N domain"/>
    <property type="match status" value="1"/>
</dbReference>
<feature type="compositionally biased region" description="Low complexity" evidence="4">
    <location>
        <begin position="258"/>
        <end position="284"/>
    </location>
</feature>
<evidence type="ECO:0000256" key="3">
    <source>
        <dbReference type="ARBA" id="ARBA00023180"/>
    </source>
</evidence>
<feature type="chain" id="PRO_5040738170" evidence="6">
    <location>
        <begin position="20"/>
        <end position="754"/>
    </location>
</feature>
<dbReference type="PANTHER" id="PTHR14002:SF59">
    <property type="entry name" value="CUB AND ZONA PELLUCIDA-LIKE DOMAIN-CONTAINING PROTEIN 1-RELATED"/>
    <property type="match status" value="1"/>
</dbReference>
<sequence length="754" mass="84448">MASTLVLLLQLLLVSKASAQNFFGGSSIFTYKGKTADGSVIVSFRSRATFSSCQSLSWSCSEGNCGSTFTPQRGIIDRSAKAPQNGSEWCETETVTTTTVRDQPFQLRASGCCWSSSSGSHDPWSLLTHVDLGTRSDTNQPNTSPKVAVLPLLRVPQNCPRRYRLISSDPDGDRVRCRYVQHGEDGRHPGFTLDQDSCTLDYHYVNSTRQEKEFKLVVEDFPKQQITLTYLDGSQSVKYPLSLRKKRNAPMVITTEAPTTTTEAPTTTTEAPTTTTTTTTAQTTSREKPTSSFSKLPLHFFVLVDDPAPSCEDGDYLPELVDPTPENGAVIQAVVGRELEVRVKARALNSEINNLIISGPRNIHKHKTTHEFIIRWTPTPDEVDDQYPVCFAVESVAGSHVYQSEMRCVLVGVKKREIKTNVICKESTMIVEIDKASLSGISEDHLQLSDSSNTLCSLQRHSNRTHIVGVIPLNACGTKIEEDEEHLLFKNEIITVDNVRDVVTRKDHLEVKFYCQYPKRGNITLSFTAHRPAVTVWDKGLGTFTYHFEFYSSERFRKMIDPSLYPLEFETGSRMFIEIEANTSAQNTELFVESCRAAPYDNPDSQPTYSIIENGCNVDQTIRTYPSDRREFKFSIEAFKFIGLQNQVYISCSVLMCEAGNHNTRCSQGCIRSQEPHHHRKREAGIQSEAHFISQGPLRFKRSVELSRHTVTNLIVNLLLVAGCLLAAVGMICGVVIYRSKMTGFKYQPLPTFD</sequence>
<organism evidence="8 9">
    <name type="scientific">Betta splendens</name>
    <name type="common">Siamese fighting fish</name>
    <dbReference type="NCBI Taxonomy" id="158456"/>
    <lineage>
        <taxon>Eukaryota</taxon>
        <taxon>Metazoa</taxon>
        <taxon>Chordata</taxon>
        <taxon>Craniata</taxon>
        <taxon>Vertebrata</taxon>
        <taxon>Euteleostomi</taxon>
        <taxon>Actinopterygii</taxon>
        <taxon>Neopterygii</taxon>
        <taxon>Teleostei</taxon>
        <taxon>Neoteleostei</taxon>
        <taxon>Acanthomorphata</taxon>
        <taxon>Anabantaria</taxon>
        <taxon>Anabantiformes</taxon>
        <taxon>Anabantoidei</taxon>
        <taxon>Osphronemidae</taxon>
        <taxon>Betta</taxon>
    </lineage>
</organism>
<dbReference type="AlphaFoldDB" id="A0A6P7M0N9"/>
<dbReference type="KEGG" id="bspl:114851969"/>
<protein>
    <submittedName>
        <fullName evidence="9">Uncharacterized protein LOC114851969 isoform X1</fullName>
    </submittedName>
</protein>
<keyword evidence="2" id="KW-1015">Disulfide bond</keyword>
<dbReference type="InterPro" id="IPR042235">
    <property type="entry name" value="ZP-C_dom"/>
</dbReference>
<feature type="transmembrane region" description="Helical" evidence="5">
    <location>
        <begin position="714"/>
        <end position="738"/>
    </location>
</feature>
<feature type="region of interest" description="Disordered" evidence="4">
    <location>
        <begin position="258"/>
        <end position="291"/>
    </location>
</feature>
<dbReference type="Gene3D" id="2.60.40.4100">
    <property type="entry name" value="Zona pellucida, ZP-C domain"/>
    <property type="match status" value="1"/>
</dbReference>
<proteinExistence type="predicted"/>
<dbReference type="RefSeq" id="XP_028999759.3">
    <property type="nucleotide sequence ID" value="XM_029143926.3"/>
</dbReference>
<keyword evidence="5" id="KW-0472">Membrane</keyword>
<dbReference type="InterPro" id="IPR048290">
    <property type="entry name" value="ZP_chr"/>
</dbReference>
<dbReference type="Pfam" id="PF23344">
    <property type="entry name" value="ZP-N"/>
    <property type="match status" value="1"/>
</dbReference>
<dbReference type="GeneID" id="114851969"/>
<reference evidence="9" key="1">
    <citation type="submission" date="2025-08" db="UniProtKB">
        <authorList>
            <consortium name="RefSeq"/>
        </authorList>
    </citation>
    <scope>IDENTIFICATION</scope>
</reference>
<dbReference type="SMART" id="SM00241">
    <property type="entry name" value="ZP"/>
    <property type="match status" value="1"/>
</dbReference>
<evidence type="ECO:0000313" key="9">
    <source>
        <dbReference type="RefSeq" id="XP_028999759.3"/>
    </source>
</evidence>
<feature type="signal peptide" evidence="6">
    <location>
        <begin position="1"/>
        <end position="19"/>
    </location>
</feature>
<dbReference type="PROSITE" id="PS51034">
    <property type="entry name" value="ZP_2"/>
    <property type="match status" value="1"/>
</dbReference>
<evidence type="ECO:0000256" key="2">
    <source>
        <dbReference type="ARBA" id="ARBA00023157"/>
    </source>
</evidence>
<evidence type="ECO:0000256" key="4">
    <source>
        <dbReference type="SAM" id="MobiDB-lite"/>
    </source>
</evidence>
<dbReference type="OrthoDB" id="10063988at2759"/>
<dbReference type="InterPro" id="IPR055356">
    <property type="entry name" value="ZP-N"/>
</dbReference>
<dbReference type="PANTHER" id="PTHR14002">
    <property type="entry name" value="ENDOGLIN/TGF-BETA RECEPTOR TYPE III"/>
    <property type="match status" value="1"/>
</dbReference>
<accession>A0A6P7M0N9</accession>
<evidence type="ECO:0000313" key="8">
    <source>
        <dbReference type="Proteomes" id="UP000515150"/>
    </source>
</evidence>
<keyword evidence="1 6" id="KW-0732">Signal</keyword>
<evidence type="ECO:0000256" key="1">
    <source>
        <dbReference type="ARBA" id="ARBA00022729"/>
    </source>
</evidence>
<gene>
    <name evidence="9" type="primary">LOC114851969</name>
</gene>
<name>A0A6P7M0N9_BETSP</name>
<keyword evidence="5" id="KW-0812">Transmembrane</keyword>